<accession>A0AAD7ZV69</accession>
<keyword evidence="2" id="KW-1185">Reference proteome</keyword>
<dbReference type="AlphaFoldDB" id="A0AAD7ZV69"/>
<gene>
    <name evidence="1" type="ORF">L9F63_028239</name>
</gene>
<dbReference type="EMBL" id="JASPKZ010006225">
    <property type="protein sequence ID" value="KAJ9587510.1"/>
    <property type="molecule type" value="Genomic_DNA"/>
</dbReference>
<evidence type="ECO:0000313" key="2">
    <source>
        <dbReference type="Proteomes" id="UP001233999"/>
    </source>
</evidence>
<reference evidence="1" key="1">
    <citation type="journal article" date="2023" name="IScience">
        <title>Live-bearing cockroach genome reveals convergent evolutionary mechanisms linked to viviparity in insects and beyond.</title>
        <authorList>
            <person name="Fouks B."/>
            <person name="Harrison M.C."/>
            <person name="Mikhailova A.A."/>
            <person name="Marchal E."/>
            <person name="English S."/>
            <person name="Carruthers M."/>
            <person name="Jennings E.C."/>
            <person name="Chiamaka E.L."/>
            <person name="Frigard R.A."/>
            <person name="Pippel M."/>
            <person name="Attardo G.M."/>
            <person name="Benoit J.B."/>
            <person name="Bornberg-Bauer E."/>
            <person name="Tobe S.S."/>
        </authorList>
    </citation>
    <scope>NUCLEOTIDE SEQUENCE</scope>
    <source>
        <strain evidence="1">Stay&amp;Tobe</strain>
    </source>
</reference>
<comment type="caution">
    <text evidence="1">The sequence shown here is derived from an EMBL/GenBank/DDBJ whole genome shotgun (WGS) entry which is preliminary data.</text>
</comment>
<feature type="non-terminal residue" evidence="1">
    <location>
        <position position="51"/>
    </location>
</feature>
<reference evidence="1" key="2">
    <citation type="submission" date="2023-05" db="EMBL/GenBank/DDBJ databases">
        <authorList>
            <person name="Fouks B."/>
        </authorList>
    </citation>
    <scope>NUCLEOTIDE SEQUENCE</scope>
    <source>
        <strain evidence="1">Stay&amp;Tobe</strain>
        <tissue evidence="1">Testes</tissue>
    </source>
</reference>
<organism evidence="1 2">
    <name type="scientific">Diploptera punctata</name>
    <name type="common">Pacific beetle cockroach</name>
    <dbReference type="NCBI Taxonomy" id="6984"/>
    <lineage>
        <taxon>Eukaryota</taxon>
        <taxon>Metazoa</taxon>
        <taxon>Ecdysozoa</taxon>
        <taxon>Arthropoda</taxon>
        <taxon>Hexapoda</taxon>
        <taxon>Insecta</taxon>
        <taxon>Pterygota</taxon>
        <taxon>Neoptera</taxon>
        <taxon>Polyneoptera</taxon>
        <taxon>Dictyoptera</taxon>
        <taxon>Blattodea</taxon>
        <taxon>Blaberoidea</taxon>
        <taxon>Blaberidae</taxon>
        <taxon>Diplopterinae</taxon>
        <taxon>Diploptera</taxon>
    </lineage>
</organism>
<feature type="non-terminal residue" evidence="1">
    <location>
        <position position="1"/>
    </location>
</feature>
<protein>
    <submittedName>
        <fullName evidence="1">Uncharacterized protein</fullName>
    </submittedName>
</protein>
<proteinExistence type="predicted"/>
<sequence>ITINNTWSPDWNVALNTDRNEHSSHVACTVKPSEDGLIFSTDVLVFLGLYV</sequence>
<name>A0AAD7ZV69_DIPPU</name>
<evidence type="ECO:0000313" key="1">
    <source>
        <dbReference type="EMBL" id="KAJ9587510.1"/>
    </source>
</evidence>
<dbReference type="Proteomes" id="UP001233999">
    <property type="component" value="Unassembled WGS sequence"/>
</dbReference>